<comment type="function">
    <text evidence="2 13">Accessory subunit of the mitochondrial membrane respiratory chain NADH dehydrogenase (Complex I), that is believed not to be involved in catalysis. Complex I functions in the transfer of electrons from NADH to the respiratory chain. The immediate electron acceptor for the enzyme is believed to be ubiquinone.</text>
</comment>
<evidence type="ECO:0000256" key="2">
    <source>
        <dbReference type="ARBA" id="ARBA00003195"/>
    </source>
</evidence>
<comment type="subcellular location">
    <subcellularLocation>
        <location evidence="3 13">Mitochondrion matrix</location>
    </subcellularLocation>
</comment>
<dbReference type="InterPro" id="IPR027417">
    <property type="entry name" value="P-loop_NTPase"/>
</dbReference>
<dbReference type="GO" id="GO:0005759">
    <property type="term" value="C:mitochondrial matrix"/>
    <property type="evidence" value="ECO:0007669"/>
    <property type="project" value="UniProtKB-SubCell"/>
</dbReference>
<gene>
    <name evidence="15" type="primary">EOG090X05NZ</name>
</gene>
<dbReference type="SUPFAM" id="SSF52540">
    <property type="entry name" value="P-loop containing nucleoside triphosphate hydrolases"/>
    <property type="match status" value="1"/>
</dbReference>
<dbReference type="Gene3D" id="3.40.50.300">
    <property type="entry name" value="P-loop containing nucleotide triphosphate hydrolases"/>
    <property type="match status" value="1"/>
</dbReference>
<evidence type="ECO:0000256" key="11">
    <source>
        <dbReference type="ARBA" id="ARBA00022982"/>
    </source>
</evidence>
<keyword evidence="12 13" id="KW-0496">Mitochondrion</keyword>
<dbReference type="PANTHER" id="PTHR10513">
    <property type="entry name" value="DEOXYNUCLEOSIDE KINASE"/>
    <property type="match status" value="1"/>
</dbReference>
<dbReference type="PANTHER" id="PTHR10513:SF15">
    <property type="entry name" value="NADH DEHYDROGENASE [UBIQUINONE] 1 ALPHA SUBCOMPLEX SUBUNIT 10, MITOCHONDRIAL"/>
    <property type="match status" value="1"/>
</dbReference>
<comment type="similarity">
    <text evidence="4 13">Belongs to the complex I NDUFA10 subunit family.</text>
</comment>
<proteinExistence type="inferred from homology"/>
<dbReference type="InterPro" id="IPR031314">
    <property type="entry name" value="DNK_dom"/>
</dbReference>
<sequence length="398" mass="46576">MALISSCNLPFKFGGSILMTTWKSNTFGTTFVKCISSKAMRHRLQAEPKPAPFPYQEKRYNFFRALFDSTPNRLDENSKLILVEGPPTAGKGVLAKELAEELDMAYFPAPTQAEKYINSYGFDLKTLDHELPEPCRSYDENSFLKDPFKLSGTKAGRFQLWKFQLRYRRYLDALAHILNTGQGVVMDRSPYSDFTYIEAMAQHGIVSNNILRFYHEVRNNSLFALWRPHLVIYLDVPVKEVRLRIENRNRPFEKSSPATSPAYLQSIENAYKQKFLKEVSDHAEVLIYDWTEVGDTEILVEDIERLDFDQYTIYDTKMEDWRRVDKWDWNVHRQKFTHGQDLIMHHTNIPGISCPEILFDPNDIHVYDRVIDNHVKSVQLRKKNICPLNCPRNHEPRN</sequence>
<keyword evidence="8 13" id="KW-0679">Respiratory chain</keyword>
<feature type="domain" description="Deoxynucleoside kinase" evidence="14">
    <location>
        <begin position="81"/>
        <end position="309"/>
    </location>
</feature>
<evidence type="ECO:0000256" key="6">
    <source>
        <dbReference type="ARBA" id="ARBA00022448"/>
    </source>
</evidence>
<dbReference type="InterPro" id="IPR015828">
    <property type="entry name" value="NDUFA10"/>
</dbReference>
<evidence type="ECO:0000313" key="15">
    <source>
        <dbReference type="EMBL" id="CAG4634770.1"/>
    </source>
</evidence>
<evidence type="ECO:0000256" key="12">
    <source>
        <dbReference type="ARBA" id="ARBA00023128"/>
    </source>
</evidence>
<evidence type="ECO:0000259" key="14">
    <source>
        <dbReference type="Pfam" id="PF01712"/>
    </source>
</evidence>
<dbReference type="InterPro" id="IPR050566">
    <property type="entry name" value="Deoxyribonucleoside_kinase"/>
</dbReference>
<evidence type="ECO:0000256" key="13">
    <source>
        <dbReference type="PIRNR" id="PIRNR000543"/>
    </source>
</evidence>
<dbReference type="PIRSF" id="PIRSF000543">
    <property type="entry name" value="NADH_UQ_42KD"/>
    <property type="match status" value="1"/>
</dbReference>
<dbReference type="EMBL" id="OC978115">
    <property type="protein sequence ID" value="CAG4634770.1"/>
    <property type="molecule type" value="Genomic_DNA"/>
</dbReference>
<evidence type="ECO:0000256" key="4">
    <source>
        <dbReference type="ARBA" id="ARBA00008606"/>
    </source>
</evidence>
<protein>
    <recommendedName>
        <fullName evidence="5 13">NADH dehydrogenase [ubiquinone] 1 alpha subcomplex subunit 10, mitochondrial</fullName>
    </recommendedName>
</protein>
<keyword evidence="6 13" id="KW-0813">Transport</keyword>
<evidence type="ECO:0000256" key="8">
    <source>
        <dbReference type="ARBA" id="ARBA00022660"/>
    </source>
</evidence>
<evidence type="ECO:0000256" key="1">
    <source>
        <dbReference type="ARBA" id="ARBA00001974"/>
    </source>
</evidence>
<keyword evidence="11 13" id="KW-0249">Electron transport</keyword>
<evidence type="ECO:0000256" key="3">
    <source>
        <dbReference type="ARBA" id="ARBA00004305"/>
    </source>
</evidence>
<evidence type="ECO:0000256" key="10">
    <source>
        <dbReference type="ARBA" id="ARBA00022946"/>
    </source>
</evidence>
<evidence type="ECO:0000256" key="7">
    <source>
        <dbReference type="ARBA" id="ARBA00022630"/>
    </source>
</evidence>
<organism evidence="15">
    <name type="scientific">Alona affinis</name>
    <dbReference type="NCBI Taxonomy" id="381656"/>
    <lineage>
        <taxon>Eukaryota</taxon>
        <taxon>Metazoa</taxon>
        <taxon>Ecdysozoa</taxon>
        <taxon>Arthropoda</taxon>
        <taxon>Crustacea</taxon>
        <taxon>Branchiopoda</taxon>
        <taxon>Diplostraca</taxon>
        <taxon>Cladocera</taxon>
        <taxon>Anomopoda</taxon>
        <taxon>Chydoridae</taxon>
        <taxon>Alona</taxon>
    </lineage>
</organism>
<name>A0A9N6WNW8_9CRUS</name>
<reference evidence="15" key="1">
    <citation type="submission" date="2021-04" db="EMBL/GenBank/DDBJ databases">
        <authorList>
            <person name="Cornetti L."/>
        </authorList>
    </citation>
    <scope>NUCLEOTIDE SEQUENCE</scope>
</reference>
<dbReference type="GO" id="GO:0006120">
    <property type="term" value="P:mitochondrial electron transport, NADH to ubiquinone"/>
    <property type="evidence" value="ECO:0007669"/>
    <property type="project" value="InterPro"/>
</dbReference>
<dbReference type="AlphaFoldDB" id="A0A9N6WNW8"/>
<keyword evidence="7 13" id="KW-0285">Flavoprotein</keyword>
<evidence type="ECO:0000256" key="9">
    <source>
        <dbReference type="ARBA" id="ARBA00022827"/>
    </source>
</evidence>
<comment type="cofactor">
    <cofactor evidence="1 13">
        <name>FAD</name>
        <dbReference type="ChEBI" id="CHEBI:57692"/>
    </cofactor>
</comment>
<accession>A0A9N6WNW8</accession>
<dbReference type="Pfam" id="PF01712">
    <property type="entry name" value="dNK"/>
    <property type="match status" value="1"/>
</dbReference>
<evidence type="ECO:0000256" key="5">
    <source>
        <dbReference type="ARBA" id="ARBA00017279"/>
    </source>
</evidence>
<keyword evidence="9 13" id="KW-0274">FAD</keyword>
<keyword evidence="10" id="KW-0809">Transit peptide</keyword>